<name>A0ABU7CXJ5_9TELE</name>
<organism evidence="11 12">
    <name type="scientific">Characodon lateralis</name>
    <dbReference type="NCBI Taxonomy" id="208331"/>
    <lineage>
        <taxon>Eukaryota</taxon>
        <taxon>Metazoa</taxon>
        <taxon>Chordata</taxon>
        <taxon>Craniata</taxon>
        <taxon>Vertebrata</taxon>
        <taxon>Euteleostomi</taxon>
        <taxon>Actinopterygii</taxon>
        <taxon>Neopterygii</taxon>
        <taxon>Teleostei</taxon>
        <taxon>Neoteleostei</taxon>
        <taxon>Acanthomorphata</taxon>
        <taxon>Ovalentaria</taxon>
        <taxon>Atherinomorphae</taxon>
        <taxon>Cyprinodontiformes</taxon>
        <taxon>Goodeidae</taxon>
        <taxon>Characodon</taxon>
    </lineage>
</organism>
<comment type="caution">
    <text evidence="11">The sequence shown here is derived from an EMBL/GenBank/DDBJ whole genome shotgun (WGS) entry which is preliminary data.</text>
</comment>
<keyword evidence="2 8" id="KW-0812">Transmembrane</keyword>
<evidence type="ECO:0000256" key="8">
    <source>
        <dbReference type="RuleBase" id="RU000688"/>
    </source>
</evidence>
<dbReference type="SUPFAM" id="SSF81321">
    <property type="entry name" value="Family A G protein-coupled receptor-like"/>
    <property type="match status" value="1"/>
</dbReference>
<dbReference type="Pfam" id="PF00001">
    <property type="entry name" value="7tm_1"/>
    <property type="match status" value="1"/>
</dbReference>
<keyword evidence="6 8" id="KW-0675">Receptor</keyword>
<evidence type="ECO:0000259" key="10">
    <source>
        <dbReference type="PROSITE" id="PS50262"/>
    </source>
</evidence>
<evidence type="ECO:0000256" key="6">
    <source>
        <dbReference type="ARBA" id="ARBA00023170"/>
    </source>
</evidence>
<protein>
    <recommendedName>
        <fullName evidence="10">G-protein coupled receptors family 1 profile domain-containing protein</fullName>
    </recommendedName>
</protein>
<dbReference type="Gene3D" id="1.20.1070.10">
    <property type="entry name" value="Rhodopsin 7-helix transmembrane proteins"/>
    <property type="match status" value="1"/>
</dbReference>
<feature type="transmembrane region" description="Helical" evidence="9">
    <location>
        <begin position="135"/>
        <end position="155"/>
    </location>
</feature>
<keyword evidence="4 8" id="KW-0297">G-protein coupled receptor</keyword>
<evidence type="ECO:0000256" key="9">
    <source>
        <dbReference type="SAM" id="Phobius"/>
    </source>
</evidence>
<comment type="subcellular location">
    <subcellularLocation>
        <location evidence="1">Membrane</location>
    </subcellularLocation>
</comment>
<gene>
    <name evidence="11" type="ORF">CHARACLAT_000705</name>
</gene>
<dbReference type="PANTHER" id="PTHR10489">
    <property type="entry name" value="CELL ADHESION MOLECULE"/>
    <property type="match status" value="1"/>
</dbReference>
<feature type="transmembrane region" description="Helical" evidence="9">
    <location>
        <begin position="20"/>
        <end position="46"/>
    </location>
</feature>
<feature type="transmembrane region" description="Helical" evidence="9">
    <location>
        <begin position="226"/>
        <end position="252"/>
    </location>
</feature>
<sequence>MDPTMELIPSGAPEDLDGGTTVACVILGLSFLVGVPGNLLVIWTILRHVKQRFHTVVLILHLALADMLILITLPVWIYSLVHTFVFGWAVCKILMCVITVCMYSSIFFITFMSLERYLAICHPFQMMRWKTEKNMNRCIAFLWLLALLLGLPDILTQTLDHSGKNERCFVRDFNNKTQEITLLCLQTLLGFVLPFITLSICYCLVAAQIKKMSYSSKQKSKVLIHTVVLVFLLCWLPYHVINIIDVVCIFGSDTEHECIPEGFVFSAGALVFISSSVNPLLYTFFARNLRGSLGESRLVKLFKELALNTNTQGARNSTAEGPEINRDRGHIYLSELKMEVGKTLLQL</sequence>
<dbReference type="PROSITE" id="PS00237">
    <property type="entry name" value="G_PROTEIN_RECEP_F1_1"/>
    <property type="match status" value="1"/>
</dbReference>
<keyword evidence="3 9" id="KW-1133">Transmembrane helix</keyword>
<evidence type="ECO:0000256" key="3">
    <source>
        <dbReference type="ARBA" id="ARBA00022989"/>
    </source>
</evidence>
<evidence type="ECO:0000256" key="7">
    <source>
        <dbReference type="ARBA" id="ARBA00023224"/>
    </source>
</evidence>
<proteinExistence type="inferred from homology"/>
<feature type="transmembrane region" description="Helical" evidence="9">
    <location>
        <begin position="85"/>
        <end position="114"/>
    </location>
</feature>
<feature type="transmembrane region" description="Helical" evidence="9">
    <location>
        <begin position="264"/>
        <end position="285"/>
    </location>
</feature>
<feature type="transmembrane region" description="Helical" evidence="9">
    <location>
        <begin position="58"/>
        <end position="79"/>
    </location>
</feature>
<dbReference type="InterPro" id="IPR017452">
    <property type="entry name" value="GPCR_Rhodpsn_7TM"/>
</dbReference>
<keyword evidence="7 8" id="KW-0807">Transducer</keyword>
<keyword evidence="12" id="KW-1185">Reference proteome</keyword>
<evidence type="ECO:0000256" key="5">
    <source>
        <dbReference type="ARBA" id="ARBA00023136"/>
    </source>
</evidence>
<evidence type="ECO:0000313" key="12">
    <source>
        <dbReference type="Proteomes" id="UP001352852"/>
    </source>
</evidence>
<accession>A0ABU7CXJ5</accession>
<dbReference type="Proteomes" id="UP001352852">
    <property type="component" value="Unassembled WGS sequence"/>
</dbReference>
<dbReference type="EMBL" id="JAHUTJ010008221">
    <property type="protein sequence ID" value="MED6266304.1"/>
    <property type="molecule type" value="Genomic_DNA"/>
</dbReference>
<evidence type="ECO:0000256" key="4">
    <source>
        <dbReference type="ARBA" id="ARBA00023040"/>
    </source>
</evidence>
<dbReference type="PANTHER" id="PTHR10489:SF946">
    <property type="entry name" value="LEUKOTRIENE B4 RECEPTOR 1-LIKE"/>
    <property type="match status" value="1"/>
</dbReference>
<dbReference type="InterPro" id="IPR000276">
    <property type="entry name" value="GPCR_Rhodpsn"/>
</dbReference>
<feature type="domain" description="G-protein coupled receptors family 1 profile" evidence="10">
    <location>
        <begin position="37"/>
        <end position="282"/>
    </location>
</feature>
<evidence type="ECO:0000256" key="2">
    <source>
        <dbReference type="ARBA" id="ARBA00022692"/>
    </source>
</evidence>
<feature type="transmembrane region" description="Helical" evidence="9">
    <location>
        <begin position="180"/>
        <end position="205"/>
    </location>
</feature>
<reference evidence="11 12" key="1">
    <citation type="submission" date="2021-06" db="EMBL/GenBank/DDBJ databases">
        <authorList>
            <person name="Palmer J.M."/>
        </authorList>
    </citation>
    <scope>NUCLEOTIDE SEQUENCE [LARGE SCALE GENOMIC DNA]</scope>
    <source>
        <strain evidence="11 12">CL_MEX2019</strain>
        <tissue evidence="11">Muscle</tissue>
    </source>
</reference>
<dbReference type="PRINTS" id="PR01157">
    <property type="entry name" value="P2YPURNOCPTR"/>
</dbReference>
<dbReference type="InterPro" id="IPR050119">
    <property type="entry name" value="CCR1-9-like"/>
</dbReference>
<dbReference type="PRINTS" id="PR00237">
    <property type="entry name" value="GPCRRHODOPSN"/>
</dbReference>
<dbReference type="PROSITE" id="PS50262">
    <property type="entry name" value="G_PROTEIN_RECEP_F1_2"/>
    <property type="match status" value="1"/>
</dbReference>
<evidence type="ECO:0000256" key="1">
    <source>
        <dbReference type="ARBA" id="ARBA00004370"/>
    </source>
</evidence>
<evidence type="ECO:0000313" key="11">
    <source>
        <dbReference type="EMBL" id="MED6266304.1"/>
    </source>
</evidence>
<comment type="similarity">
    <text evidence="8">Belongs to the G-protein coupled receptor 1 family.</text>
</comment>
<keyword evidence="5 9" id="KW-0472">Membrane</keyword>